<dbReference type="SMART" id="SM00355">
    <property type="entry name" value="ZnF_C2H2"/>
    <property type="match status" value="20"/>
</dbReference>
<evidence type="ECO:0000256" key="3">
    <source>
        <dbReference type="ARBA" id="ARBA00022771"/>
    </source>
</evidence>
<dbReference type="InterPro" id="IPR036236">
    <property type="entry name" value="Znf_C2H2_sf"/>
</dbReference>
<dbReference type="InterPro" id="IPR050688">
    <property type="entry name" value="Zinc_finger/UBP_domain"/>
</dbReference>
<dbReference type="PANTHER" id="PTHR24403">
    <property type="entry name" value="ZINC FINGER PROTEIN"/>
    <property type="match status" value="1"/>
</dbReference>
<dbReference type="PROSITE" id="PS50157">
    <property type="entry name" value="ZINC_FINGER_C2H2_2"/>
    <property type="match status" value="7"/>
</dbReference>
<feature type="domain" description="C2H2-type" evidence="6">
    <location>
        <begin position="792"/>
        <end position="819"/>
    </location>
</feature>
<keyword evidence="8" id="KW-1185">Reference proteome</keyword>
<dbReference type="SUPFAM" id="SSF57667">
    <property type="entry name" value="beta-beta-alpha zinc fingers"/>
    <property type="match status" value="6"/>
</dbReference>
<dbReference type="EMBL" id="JAHIBW010000030">
    <property type="protein sequence ID" value="KAG7295545.1"/>
    <property type="molecule type" value="Genomic_DNA"/>
</dbReference>
<keyword evidence="2" id="KW-0677">Repeat</keyword>
<dbReference type="InterPro" id="IPR013087">
    <property type="entry name" value="Znf_C2H2_type"/>
</dbReference>
<evidence type="ECO:0000256" key="4">
    <source>
        <dbReference type="ARBA" id="ARBA00022833"/>
    </source>
</evidence>
<gene>
    <name evidence="7" type="ORF">JYU34_021770</name>
</gene>
<dbReference type="Gene3D" id="3.30.160.60">
    <property type="entry name" value="Classic Zinc Finger"/>
    <property type="match status" value="10"/>
</dbReference>
<feature type="domain" description="C2H2-type" evidence="6">
    <location>
        <begin position="486"/>
        <end position="513"/>
    </location>
</feature>
<dbReference type="Pfam" id="PF00096">
    <property type="entry name" value="zf-C2H2"/>
    <property type="match status" value="2"/>
</dbReference>
<evidence type="ECO:0000256" key="1">
    <source>
        <dbReference type="ARBA" id="ARBA00022723"/>
    </source>
</evidence>
<keyword evidence="3 5" id="KW-0863">Zinc-finger</keyword>
<comment type="caution">
    <text evidence="7">The sequence shown here is derived from an EMBL/GenBank/DDBJ whole genome shotgun (WGS) entry which is preliminary data.</text>
</comment>
<keyword evidence="4" id="KW-0862">Zinc</keyword>
<evidence type="ECO:0000256" key="5">
    <source>
        <dbReference type="PROSITE-ProRule" id="PRU00042"/>
    </source>
</evidence>
<feature type="domain" description="C2H2-type" evidence="6">
    <location>
        <begin position="847"/>
        <end position="875"/>
    </location>
</feature>
<evidence type="ECO:0000313" key="7">
    <source>
        <dbReference type="EMBL" id="KAG7295545.1"/>
    </source>
</evidence>
<reference evidence="7 8" key="1">
    <citation type="submission" date="2021-06" db="EMBL/GenBank/DDBJ databases">
        <title>A haploid diamondback moth (Plutella xylostella L.) genome assembly resolves 31 chromosomes and identifies a diamide resistance mutation.</title>
        <authorList>
            <person name="Ward C.M."/>
            <person name="Perry K.D."/>
            <person name="Baker G."/>
            <person name="Powis K."/>
            <person name="Heckel D.G."/>
            <person name="Baxter S.W."/>
        </authorList>
    </citation>
    <scope>NUCLEOTIDE SEQUENCE [LARGE SCALE GENOMIC DNA]</scope>
    <source>
        <strain evidence="7 8">LV</strain>
        <tissue evidence="7">Single pupa</tissue>
    </source>
</reference>
<protein>
    <recommendedName>
        <fullName evidence="6">C2H2-type domain-containing protein</fullName>
    </recommendedName>
</protein>
<dbReference type="Proteomes" id="UP000823941">
    <property type="component" value="Chromosome 30"/>
</dbReference>
<accession>A0ABQ7PT00</accession>
<sequence>MENSWTEKICTDLVKVEMDEGNIGSFKDEPADYGNNMMINANNIKTENHVKPGDDDDDDDSKYEAYNFLDNEIDIKEEPLNYMNVQPVTRIVSEQKKNKGKHKGPGSRSKKISCPICNILLHTPSMKGHLEKHKSGQDFHCIHCPYRTTTKSCWQKHLLEAHNFCVTQAYKCTECDYSTDTRQHLSSHLRKHSTAADHKCAICDFATKHPMALRRHMAQHYSIEDKPIKMKEKRYECTECDYVTKHRHALKSHVAGKHSNVTLECNFCEYETKYTTSLHRHTKMQHKDVINETSAQIPKSFKCELCSYQSFFKQNLMSHLKRHVTHACNMCSYECTEQSALSKHMEEHSKVDTYQGLEFIHVQSVKMEKQDEIKPELDRENETKNCEKILHYVQMEKQDEIKPELDYENKTKKSEKKLQCEHCEYSTTYKNALKIHQRKHDTVEPTKCDHCEYTTKYPTSMKRHIIIRHLNKLPNADQEVTGLTDYKCEVCDYKTYYENNLKKHMRKHSVDKPYKCELCSYETAYQSCFRKHEKSHGSGFQCDKCAFNTKHEGRMSWHLQKIHKQSIDNAHKCPYCDFSTKTKFRLTIHKQRSLQASSIKCLHCEFESLYKCEIRQHKTKHYNITGAAIADLTPSDTDIIEPENNGKIPETIIPPEPTEFLQVNKAKNKETDYQTHFGNQILEPTDIEDPAVEWKNIPVTENRHKDKPFSCKNCPYSSRFKASVQRHFQRHHLNQARPFQCKRCPFSTSTKDSLALHIKRSTLSYPMACHCKQMTTLFKCEYLTHQKLHNAFRCSLCPYSCRQKYDLEKHHLIHTGSGMKCRFCDYTAVRKQSLLCHEATHTGDKPYKCTECEYGSIRLVSLENHMKRSHSGVSKTTELGIVKD</sequence>
<feature type="domain" description="C2H2-type" evidence="6">
    <location>
        <begin position="514"/>
        <end position="536"/>
    </location>
</feature>
<evidence type="ECO:0000259" key="6">
    <source>
        <dbReference type="PROSITE" id="PS50157"/>
    </source>
</evidence>
<dbReference type="PROSITE" id="PS00028">
    <property type="entry name" value="ZINC_FINGER_C2H2_1"/>
    <property type="match status" value="2"/>
</dbReference>
<proteinExistence type="predicted"/>
<evidence type="ECO:0000313" key="8">
    <source>
        <dbReference type="Proteomes" id="UP000823941"/>
    </source>
</evidence>
<keyword evidence="1" id="KW-0479">Metal-binding</keyword>
<name>A0ABQ7PT00_PLUXY</name>
<evidence type="ECO:0000256" key="2">
    <source>
        <dbReference type="ARBA" id="ARBA00022737"/>
    </source>
</evidence>
<feature type="domain" description="C2H2-type" evidence="6">
    <location>
        <begin position="819"/>
        <end position="846"/>
    </location>
</feature>
<feature type="domain" description="C2H2-type" evidence="6">
    <location>
        <begin position="418"/>
        <end position="445"/>
    </location>
</feature>
<feature type="domain" description="C2H2-type" evidence="6">
    <location>
        <begin position="170"/>
        <end position="197"/>
    </location>
</feature>
<organism evidence="7 8">
    <name type="scientific">Plutella xylostella</name>
    <name type="common">Diamondback moth</name>
    <name type="synonym">Plutella maculipennis</name>
    <dbReference type="NCBI Taxonomy" id="51655"/>
    <lineage>
        <taxon>Eukaryota</taxon>
        <taxon>Metazoa</taxon>
        <taxon>Ecdysozoa</taxon>
        <taxon>Arthropoda</taxon>
        <taxon>Hexapoda</taxon>
        <taxon>Insecta</taxon>
        <taxon>Pterygota</taxon>
        <taxon>Neoptera</taxon>
        <taxon>Endopterygota</taxon>
        <taxon>Lepidoptera</taxon>
        <taxon>Glossata</taxon>
        <taxon>Ditrysia</taxon>
        <taxon>Yponomeutoidea</taxon>
        <taxon>Plutellidae</taxon>
        <taxon>Plutella</taxon>
    </lineage>
</organism>
<dbReference type="PANTHER" id="PTHR24403:SF109">
    <property type="entry name" value="ZINC FINGER PROTEIN 845-LIKE"/>
    <property type="match status" value="1"/>
</dbReference>